<sequence>MWLGPRIGSCCINKESGSELPAAINSMFRWYEQAEVYSYMKDGAFNDGPHSASSLLDHFQWPIALPTSYVPGTYCKHPVFLAGRASRWSHLSLRLNDPAARLASRKSVCVLTSWGSDKCYSINRRLKYHRSSPAPQRTHHRPLFWSGSGQAQGVPAQAPSRVLSRSSAASSAAAVLIQV</sequence>
<reference evidence="1 2" key="1">
    <citation type="journal article" date="2019" name="Nat. Ecol. Evol.">
        <title>Megaphylogeny resolves global patterns of mushroom evolution.</title>
        <authorList>
            <person name="Varga T."/>
            <person name="Krizsan K."/>
            <person name="Foldi C."/>
            <person name="Dima B."/>
            <person name="Sanchez-Garcia M."/>
            <person name="Sanchez-Ramirez S."/>
            <person name="Szollosi G.J."/>
            <person name="Szarkandi J.G."/>
            <person name="Papp V."/>
            <person name="Albert L."/>
            <person name="Andreopoulos W."/>
            <person name="Angelini C."/>
            <person name="Antonin V."/>
            <person name="Barry K.W."/>
            <person name="Bougher N.L."/>
            <person name="Buchanan P."/>
            <person name="Buyck B."/>
            <person name="Bense V."/>
            <person name="Catcheside P."/>
            <person name="Chovatia M."/>
            <person name="Cooper J."/>
            <person name="Damon W."/>
            <person name="Desjardin D."/>
            <person name="Finy P."/>
            <person name="Geml J."/>
            <person name="Haridas S."/>
            <person name="Hughes K."/>
            <person name="Justo A."/>
            <person name="Karasinski D."/>
            <person name="Kautmanova I."/>
            <person name="Kiss B."/>
            <person name="Kocsube S."/>
            <person name="Kotiranta H."/>
            <person name="LaButti K.M."/>
            <person name="Lechner B.E."/>
            <person name="Liimatainen K."/>
            <person name="Lipzen A."/>
            <person name="Lukacs Z."/>
            <person name="Mihaltcheva S."/>
            <person name="Morgado L.N."/>
            <person name="Niskanen T."/>
            <person name="Noordeloos M.E."/>
            <person name="Ohm R.A."/>
            <person name="Ortiz-Santana B."/>
            <person name="Ovrebo C."/>
            <person name="Racz N."/>
            <person name="Riley R."/>
            <person name="Savchenko A."/>
            <person name="Shiryaev A."/>
            <person name="Soop K."/>
            <person name="Spirin V."/>
            <person name="Szebenyi C."/>
            <person name="Tomsovsky M."/>
            <person name="Tulloss R.E."/>
            <person name="Uehling J."/>
            <person name="Grigoriev I.V."/>
            <person name="Vagvolgyi C."/>
            <person name="Papp T."/>
            <person name="Martin F.M."/>
            <person name="Miettinen O."/>
            <person name="Hibbett D.S."/>
            <person name="Nagy L.G."/>
        </authorList>
    </citation>
    <scope>NUCLEOTIDE SEQUENCE [LARGE SCALE GENOMIC DNA]</scope>
    <source>
        <strain evidence="1 2">HHB13444</strain>
    </source>
</reference>
<accession>A0A5C3NWN9</accession>
<evidence type="ECO:0000313" key="1">
    <source>
        <dbReference type="EMBL" id="TFK81795.1"/>
    </source>
</evidence>
<gene>
    <name evidence="1" type="ORF">K466DRAFT_324413</name>
</gene>
<keyword evidence="2" id="KW-1185">Reference proteome</keyword>
<name>A0A5C3NWN9_9APHY</name>
<evidence type="ECO:0000313" key="2">
    <source>
        <dbReference type="Proteomes" id="UP000308197"/>
    </source>
</evidence>
<dbReference type="Proteomes" id="UP000308197">
    <property type="component" value="Unassembled WGS sequence"/>
</dbReference>
<organism evidence="1 2">
    <name type="scientific">Polyporus arcularius HHB13444</name>
    <dbReference type="NCBI Taxonomy" id="1314778"/>
    <lineage>
        <taxon>Eukaryota</taxon>
        <taxon>Fungi</taxon>
        <taxon>Dikarya</taxon>
        <taxon>Basidiomycota</taxon>
        <taxon>Agaricomycotina</taxon>
        <taxon>Agaricomycetes</taxon>
        <taxon>Polyporales</taxon>
        <taxon>Polyporaceae</taxon>
        <taxon>Polyporus</taxon>
    </lineage>
</organism>
<protein>
    <submittedName>
        <fullName evidence="1">Uncharacterized protein</fullName>
    </submittedName>
</protein>
<dbReference type="EMBL" id="ML211559">
    <property type="protein sequence ID" value="TFK81795.1"/>
    <property type="molecule type" value="Genomic_DNA"/>
</dbReference>
<dbReference type="InParanoid" id="A0A5C3NWN9"/>
<proteinExistence type="predicted"/>
<dbReference type="AlphaFoldDB" id="A0A5C3NWN9"/>